<dbReference type="Proteomes" id="UP000310689">
    <property type="component" value="Unassembled WGS sequence"/>
</dbReference>
<evidence type="ECO:0000256" key="2">
    <source>
        <dbReference type="SAM" id="SignalP"/>
    </source>
</evidence>
<evidence type="ECO:0000256" key="1">
    <source>
        <dbReference type="SAM" id="MobiDB-lite"/>
    </source>
</evidence>
<organism evidence="3 4">
    <name type="scientific">Wallemia ichthyophaga</name>
    <dbReference type="NCBI Taxonomy" id="245174"/>
    <lineage>
        <taxon>Eukaryota</taxon>
        <taxon>Fungi</taxon>
        <taxon>Dikarya</taxon>
        <taxon>Basidiomycota</taxon>
        <taxon>Wallemiomycotina</taxon>
        <taxon>Wallemiomycetes</taxon>
        <taxon>Wallemiales</taxon>
        <taxon>Wallemiaceae</taxon>
        <taxon>Wallemia</taxon>
    </lineage>
</organism>
<evidence type="ECO:0000313" key="4">
    <source>
        <dbReference type="Proteomes" id="UP000310689"/>
    </source>
</evidence>
<reference evidence="3 4" key="1">
    <citation type="submission" date="2019-03" db="EMBL/GenBank/DDBJ databases">
        <title>Sequencing 23 genomes of Wallemia ichthyophaga.</title>
        <authorList>
            <person name="Gostincar C."/>
        </authorList>
    </citation>
    <scope>NUCLEOTIDE SEQUENCE [LARGE SCALE GENOMIC DNA]</scope>
    <source>
        <strain evidence="3 4">EXF-6200</strain>
    </source>
</reference>
<gene>
    <name evidence="3" type="ORF">E3P86_02654</name>
</gene>
<feature type="signal peptide" evidence="2">
    <location>
        <begin position="1"/>
        <end position="21"/>
    </location>
</feature>
<keyword evidence="2" id="KW-0732">Signal</keyword>
<protein>
    <recommendedName>
        <fullName evidence="5">Secreted protein</fullName>
    </recommendedName>
</protein>
<proteinExistence type="predicted"/>
<evidence type="ECO:0008006" key="5">
    <source>
        <dbReference type="Google" id="ProtNLM"/>
    </source>
</evidence>
<dbReference type="EMBL" id="SPOI01000144">
    <property type="protein sequence ID" value="TIB35701.1"/>
    <property type="molecule type" value="Genomic_DNA"/>
</dbReference>
<feature type="chain" id="PRO_5020999008" description="Secreted protein" evidence="2">
    <location>
        <begin position="22"/>
        <end position="92"/>
    </location>
</feature>
<evidence type="ECO:0000313" key="3">
    <source>
        <dbReference type="EMBL" id="TIB35701.1"/>
    </source>
</evidence>
<dbReference type="AlphaFoldDB" id="A0A4T0J6Q5"/>
<accession>A0A4T0J6Q5</accession>
<comment type="caution">
    <text evidence="3">The sequence shown here is derived from an EMBL/GenBank/DDBJ whole genome shotgun (WGS) entry which is preliminary data.</text>
</comment>
<sequence length="92" mass="10393">MTLLSVILCYLYAIIFPPSLARISSHTSPTREPAQRKLSDEGVFTSIKAYTRHHRLNKLEEVEEIEETDTNADTHKNSQSVKVMVRFSSGGN</sequence>
<name>A0A4T0J6Q5_WALIC</name>
<feature type="region of interest" description="Disordered" evidence="1">
    <location>
        <begin position="62"/>
        <end position="81"/>
    </location>
</feature>